<reference evidence="7" key="2">
    <citation type="journal article" date="2021" name="PeerJ">
        <title>Extensive microbial diversity within the chicken gut microbiome revealed by metagenomics and culture.</title>
        <authorList>
            <person name="Gilroy R."/>
            <person name="Ravi A."/>
            <person name="Getino M."/>
            <person name="Pursley I."/>
            <person name="Horton D.L."/>
            <person name="Alikhan N.F."/>
            <person name="Baker D."/>
            <person name="Gharbi K."/>
            <person name="Hall N."/>
            <person name="Watson M."/>
            <person name="Adriaenssens E.M."/>
            <person name="Foster-Nyarko E."/>
            <person name="Jarju S."/>
            <person name="Secka A."/>
            <person name="Antonio M."/>
            <person name="Oren A."/>
            <person name="Chaudhuri R.R."/>
            <person name="La Ragione R."/>
            <person name="Hildebrand F."/>
            <person name="Pallen M.J."/>
        </authorList>
    </citation>
    <scope>NUCLEOTIDE SEQUENCE</scope>
    <source>
        <strain evidence="7">ChiHcec3-6078</strain>
    </source>
</reference>
<proteinExistence type="predicted"/>
<dbReference type="PANTHER" id="PTHR43652">
    <property type="entry name" value="BASIC AMINO ACID ANTIPORTER YFCC-RELATED"/>
    <property type="match status" value="1"/>
</dbReference>
<evidence type="ECO:0000256" key="3">
    <source>
        <dbReference type="ARBA" id="ARBA00022692"/>
    </source>
</evidence>
<organism evidence="7 8">
    <name type="scientific">Candidatus Allocopromorpha excrementigallinarum</name>
    <dbReference type="NCBI Taxonomy" id="2840742"/>
    <lineage>
        <taxon>Bacteria</taxon>
        <taxon>Bacillati</taxon>
        <taxon>Bacillota</taxon>
        <taxon>Clostridia</taxon>
        <taxon>Eubacteriales</taxon>
        <taxon>Eubacteriaceae</taxon>
        <taxon>Eubacteriaceae incertae sedis</taxon>
        <taxon>Candidatus Allocopromorpha</taxon>
    </lineage>
</organism>
<evidence type="ECO:0000256" key="5">
    <source>
        <dbReference type="ARBA" id="ARBA00023136"/>
    </source>
</evidence>
<feature type="transmembrane region" description="Helical" evidence="6">
    <location>
        <begin position="288"/>
        <end position="305"/>
    </location>
</feature>
<feature type="transmembrane region" description="Helical" evidence="6">
    <location>
        <begin position="144"/>
        <end position="160"/>
    </location>
</feature>
<dbReference type="InterPro" id="IPR018385">
    <property type="entry name" value="C4_dicarb_anaerob_car-like"/>
</dbReference>
<name>A0A9D1L5Y2_9FIRM</name>
<keyword evidence="3 6" id="KW-0812">Transmembrane</keyword>
<feature type="transmembrane region" description="Helical" evidence="6">
    <location>
        <begin position="120"/>
        <end position="138"/>
    </location>
</feature>
<evidence type="ECO:0000256" key="6">
    <source>
        <dbReference type="SAM" id="Phobius"/>
    </source>
</evidence>
<dbReference type="AlphaFoldDB" id="A0A9D1L5Y2"/>
<evidence type="ECO:0000256" key="1">
    <source>
        <dbReference type="ARBA" id="ARBA00004651"/>
    </source>
</evidence>
<evidence type="ECO:0000256" key="2">
    <source>
        <dbReference type="ARBA" id="ARBA00022475"/>
    </source>
</evidence>
<dbReference type="EMBL" id="DVMP01000122">
    <property type="protein sequence ID" value="HIU26139.1"/>
    <property type="molecule type" value="Genomic_DNA"/>
</dbReference>
<evidence type="ECO:0000256" key="4">
    <source>
        <dbReference type="ARBA" id="ARBA00022989"/>
    </source>
</evidence>
<dbReference type="PANTHER" id="PTHR43652:SF6">
    <property type="entry name" value="ARGININE REPRESSOR"/>
    <property type="match status" value="1"/>
</dbReference>
<feature type="transmembrane region" description="Helical" evidence="6">
    <location>
        <begin position="78"/>
        <end position="99"/>
    </location>
</feature>
<feature type="transmembrane region" description="Helical" evidence="6">
    <location>
        <begin position="201"/>
        <end position="223"/>
    </location>
</feature>
<dbReference type="InterPro" id="IPR051679">
    <property type="entry name" value="DASS-Related_Transporters"/>
</dbReference>
<accession>A0A9D1L5Y2</accession>
<dbReference type="Pfam" id="PF03606">
    <property type="entry name" value="DcuC"/>
    <property type="match status" value="1"/>
</dbReference>
<dbReference type="Proteomes" id="UP000824090">
    <property type="component" value="Unassembled WGS sequence"/>
</dbReference>
<evidence type="ECO:0000313" key="7">
    <source>
        <dbReference type="EMBL" id="HIU26139.1"/>
    </source>
</evidence>
<dbReference type="GO" id="GO:0005886">
    <property type="term" value="C:plasma membrane"/>
    <property type="evidence" value="ECO:0007669"/>
    <property type="project" value="UniProtKB-SubCell"/>
</dbReference>
<gene>
    <name evidence="7" type="primary">yfcC</name>
    <name evidence="7" type="ORF">IAC50_06585</name>
</gene>
<keyword evidence="2" id="KW-1003">Cell membrane</keyword>
<keyword evidence="5 6" id="KW-0472">Membrane</keyword>
<keyword evidence="4 6" id="KW-1133">Transmembrane helix</keyword>
<evidence type="ECO:0000313" key="8">
    <source>
        <dbReference type="Proteomes" id="UP000824090"/>
    </source>
</evidence>
<feature type="transmembrane region" description="Helical" evidence="6">
    <location>
        <begin position="262"/>
        <end position="282"/>
    </location>
</feature>
<comment type="subcellular location">
    <subcellularLocation>
        <location evidence="1">Cell membrane</location>
        <topology evidence="1">Multi-pass membrane protein</topology>
    </subcellularLocation>
</comment>
<feature type="transmembrane region" description="Helical" evidence="6">
    <location>
        <begin position="167"/>
        <end position="189"/>
    </location>
</feature>
<feature type="transmembrane region" description="Helical" evidence="6">
    <location>
        <begin position="321"/>
        <end position="338"/>
    </location>
</feature>
<comment type="caution">
    <text evidence="7">The sequence shown here is derived from an EMBL/GenBank/DDBJ whole genome shotgun (WGS) entry which is preliminary data.</text>
</comment>
<feature type="transmembrane region" description="Helical" evidence="6">
    <location>
        <begin position="12"/>
        <end position="35"/>
    </location>
</feature>
<protein>
    <submittedName>
        <fullName evidence="7">Basic amino acid antiporter YfcC</fullName>
    </submittedName>
</protein>
<feature type="transmembrane region" description="Helical" evidence="6">
    <location>
        <begin position="444"/>
        <end position="467"/>
    </location>
</feature>
<reference evidence="7" key="1">
    <citation type="submission" date="2020-10" db="EMBL/GenBank/DDBJ databases">
        <authorList>
            <person name="Gilroy R."/>
        </authorList>
    </citation>
    <scope>NUCLEOTIDE SEQUENCE</scope>
    <source>
        <strain evidence="7">ChiHcec3-6078</strain>
    </source>
</reference>
<sequence>MNNEKSKKKRGLRVPHTYTIIFAIILFMTILTWIVPSGEFDTEETADGRTVVISGTYHEVESNPQGVDDLFTSPIKGIIDAAETIGFVLIVGGAFGVINRTGAVEAGIGRASKIFGKKEMLIIPLCMILFGLGGTTFGMCEETLPFYMIFIPLMMSLGYDSLTGLSVVYIGAAAGTCASTVNPFSVGLAQSLAELSPGSGIVYRGIIWVIMMAVSIIFVMMYARRVKKDPEKSVVYSLDKINRESLQNGAGEIKEFTRRDGAVLLVFGAGMAVMVWGVLARGWYTQEISMIFMMIGLFGGIAGGLREDEIADSFISGAKDLIYAALVIGLARAIVIVAQDGKIIDTILNAAANLLGGMPKVIFVNLMMFVQNVIAFFVPSSSGHAALTIPIMAPLSDLVDVSRQNIITAYQFGTGITSFITPTNGVLMACLAMAKIPWARFVKFVMPLIIVLWIIGIAALTIGLQVFPA</sequence>